<feature type="domain" description="Concentrative nucleoside transporter C-terminal" evidence="9">
    <location>
        <begin position="498"/>
        <end position="634"/>
    </location>
</feature>
<feature type="transmembrane region" description="Helical" evidence="7">
    <location>
        <begin position="415"/>
        <end position="436"/>
    </location>
</feature>
<dbReference type="Pfam" id="PF07662">
    <property type="entry name" value="Nucleos_tra2_C"/>
    <property type="match status" value="1"/>
</dbReference>
<feature type="transmembrane region" description="Helical" evidence="7">
    <location>
        <begin position="227"/>
        <end position="245"/>
    </location>
</feature>
<dbReference type="InterPro" id="IPR008276">
    <property type="entry name" value="C_nuclsd_transpt"/>
</dbReference>
<keyword evidence="3" id="KW-1003">Cell membrane</keyword>
<evidence type="ECO:0000256" key="6">
    <source>
        <dbReference type="ARBA" id="ARBA00023136"/>
    </source>
</evidence>
<dbReference type="PANTHER" id="PTHR10590:SF22">
    <property type="entry name" value="SODIUM_NUCLEOSIDE COTRANSPORTER"/>
    <property type="match status" value="1"/>
</dbReference>
<evidence type="ECO:0000313" key="10">
    <source>
        <dbReference type="Proteomes" id="UP000695022"/>
    </source>
</evidence>
<reference evidence="11" key="1">
    <citation type="submission" date="2025-08" db="UniProtKB">
        <authorList>
            <consortium name="RefSeq"/>
        </authorList>
    </citation>
    <scope>IDENTIFICATION</scope>
</reference>
<dbReference type="RefSeq" id="XP_014668608.1">
    <property type="nucleotide sequence ID" value="XM_014813122.1"/>
</dbReference>
<gene>
    <name evidence="11" type="primary">LOC106809886</name>
</gene>
<evidence type="ECO:0000256" key="2">
    <source>
        <dbReference type="ARBA" id="ARBA00009033"/>
    </source>
</evidence>
<keyword evidence="5 7" id="KW-1133">Transmembrane helix</keyword>
<feature type="transmembrane region" description="Helical" evidence="7">
    <location>
        <begin position="655"/>
        <end position="678"/>
    </location>
</feature>
<accession>A0ABM1E8T7</accession>
<keyword evidence="4 7" id="KW-0812">Transmembrane</keyword>
<proteinExistence type="inferred from homology"/>
<feature type="transmembrane region" description="Helical" evidence="7">
    <location>
        <begin position="614"/>
        <end position="635"/>
    </location>
</feature>
<feature type="domain" description="Concentrative nucleoside transporter N-terminal" evidence="8">
    <location>
        <begin position="336"/>
        <end position="407"/>
    </location>
</feature>
<dbReference type="Pfam" id="PF01773">
    <property type="entry name" value="Nucleos_tra2_N"/>
    <property type="match status" value="1"/>
</dbReference>
<comment type="similarity">
    <text evidence="2">Belongs to the concentrative nucleoside transporter (CNT) (TC 2.A.41) family.</text>
</comment>
<dbReference type="GeneID" id="106809886"/>
<feature type="transmembrane region" description="Helical" evidence="7">
    <location>
        <begin position="493"/>
        <end position="521"/>
    </location>
</feature>
<name>A0ABM1E8T7_PRICU</name>
<dbReference type="InterPro" id="IPR011657">
    <property type="entry name" value="CNT_C_dom"/>
</dbReference>
<keyword evidence="10" id="KW-1185">Reference proteome</keyword>
<evidence type="ECO:0000256" key="5">
    <source>
        <dbReference type="ARBA" id="ARBA00022989"/>
    </source>
</evidence>
<evidence type="ECO:0000313" key="11">
    <source>
        <dbReference type="RefSeq" id="XP_014668608.1"/>
    </source>
</evidence>
<dbReference type="InterPro" id="IPR002668">
    <property type="entry name" value="CNT_N_dom"/>
</dbReference>
<evidence type="ECO:0000256" key="7">
    <source>
        <dbReference type="SAM" id="Phobius"/>
    </source>
</evidence>
<keyword evidence="6 7" id="KW-0472">Membrane</keyword>
<feature type="transmembrane region" description="Helical" evidence="7">
    <location>
        <begin position="257"/>
        <end position="274"/>
    </location>
</feature>
<evidence type="ECO:0000259" key="8">
    <source>
        <dbReference type="Pfam" id="PF01773"/>
    </source>
</evidence>
<dbReference type="PANTHER" id="PTHR10590">
    <property type="entry name" value="SODIUM/NUCLEOSIDE COTRANSPORTER"/>
    <property type="match status" value="1"/>
</dbReference>
<feature type="transmembrane region" description="Helical" evidence="7">
    <location>
        <begin position="579"/>
        <end position="602"/>
    </location>
</feature>
<organism evidence="10 11">
    <name type="scientific">Priapulus caudatus</name>
    <name type="common">Priapulid worm</name>
    <dbReference type="NCBI Taxonomy" id="37621"/>
    <lineage>
        <taxon>Eukaryota</taxon>
        <taxon>Metazoa</taxon>
        <taxon>Ecdysozoa</taxon>
        <taxon>Scalidophora</taxon>
        <taxon>Priapulida</taxon>
        <taxon>Priapulimorpha</taxon>
        <taxon>Priapulimorphida</taxon>
        <taxon>Priapulidae</taxon>
        <taxon>Priapulus</taxon>
    </lineage>
</organism>
<dbReference type="Proteomes" id="UP000695022">
    <property type="component" value="Unplaced"/>
</dbReference>
<evidence type="ECO:0000256" key="3">
    <source>
        <dbReference type="ARBA" id="ARBA00022475"/>
    </source>
</evidence>
<feature type="transmembrane region" description="Helical" evidence="7">
    <location>
        <begin position="330"/>
        <end position="347"/>
    </location>
</feature>
<feature type="transmembrane region" description="Helical" evidence="7">
    <location>
        <begin position="305"/>
        <end position="324"/>
    </location>
</feature>
<protein>
    <submittedName>
        <fullName evidence="11">Sodium/nucleoside cotransporter 1-like</fullName>
    </submittedName>
</protein>
<evidence type="ECO:0000256" key="1">
    <source>
        <dbReference type="ARBA" id="ARBA00004651"/>
    </source>
</evidence>
<comment type="subcellular location">
    <subcellularLocation>
        <location evidence="1">Cell membrane</location>
        <topology evidence="1">Multi-pass membrane protein</topology>
    </subcellularLocation>
</comment>
<sequence length="680" mass="75438">MELDYMRGPRTHSNTQWQLGKQNLPSAYDDHQQSLGYDNRAYSHRDEEAVRAAADAGASARGHVARAPTSAGSNHVMKSSAANPAFILDDEQIVRMFAHDPTRLSADSMRLHYSDSGELIASDLDGDLPIGFRNPRHDSSIPITEFDRQRSYSLNVISGNLHQKPIPRFVPDYIKIGSFGESCKVGHIEEKINVEEEEPIPTGCMGKVAGIQKVVSDIWRNPSVRKVVWYAVVVTLLLGFAAYVVCATYKDVERARYLLIITGIVLVFVVYDLIKTYFGDWLSARFGHIYTGCCEQVFAKDWIKWVVLLLLLCAYITFIVLDIVPKRPANLLSLAGQVVFVVVMFICSKYPHKVNWRPVVWGFGLQFVVGLFILRTTAGQDLFYFLGDQAAAFFSYSDEGAKFLFGDPQYLEHPFAFQVLPVIIFFSATLGILYQLGAMQWIIIKLAWLMSNTIGTTTAESVSMAANMFVGQIEAPLTVRTFLPDMTKSELHAIMTGGFATISGSVLAAYISFGLICSYVFRPVAFLMGVEWSDCGIVGELLGTKTFINEFVAYDILGKYIQDREDCIHPYLSPRSEAIATYALCGFANFGSIGMQLGGLGAMAPSRKHDLASLAIRALIAGSMASIVTACVAGWKYTLNLHLVACVVYTYTLEIHVHIFFHLLITSHLAIKLVDFLLEG</sequence>
<evidence type="ECO:0000259" key="9">
    <source>
        <dbReference type="Pfam" id="PF07662"/>
    </source>
</evidence>
<evidence type="ECO:0000256" key="4">
    <source>
        <dbReference type="ARBA" id="ARBA00022692"/>
    </source>
</evidence>
<feature type="transmembrane region" description="Helical" evidence="7">
    <location>
        <begin position="359"/>
        <end position="378"/>
    </location>
</feature>